<protein>
    <submittedName>
        <fullName evidence="2">Alpha/beta hydrolase</fullName>
    </submittedName>
</protein>
<dbReference type="PRINTS" id="PR00412">
    <property type="entry name" value="EPOXHYDRLASE"/>
</dbReference>
<evidence type="ECO:0000313" key="3">
    <source>
        <dbReference type="Proteomes" id="UP001560573"/>
    </source>
</evidence>
<dbReference type="GO" id="GO:0016787">
    <property type="term" value="F:hydrolase activity"/>
    <property type="evidence" value="ECO:0007669"/>
    <property type="project" value="UniProtKB-KW"/>
</dbReference>
<dbReference type="SUPFAM" id="SSF53474">
    <property type="entry name" value="alpha/beta-Hydrolases"/>
    <property type="match status" value="1"/>
</dbReference>
<dbReference type="InterPro" id="IPR050266">
    <property type="entry name" value="AB_hydrolase_sf"/>
</dbReference>
<sequence length="273" mass="30304">MTPKTLTTDGLSVSYLEANPGAEKTIFFIHGNSCTARMWKKQLTDTDLKDYRLIAFDLPGHGQSDKFPLEKTYSLPAMGEVVAKAIVELSGEKEYIVAGFSLGTNIVAETLAFDLKPAGLVFAGSCLLGGEIAFSDVAHPDFDATVIFTDHPPKEQVDKFWINALPRSGAGEVRLFREDYDKADPPFRPSVLQTALSGTIANEIELVQQYGRPTFFIFGREEASVNNNYLDNVPLPFWRDAPTIVPDAGHFVTFEQPRIFNRLLAEYADEVFK</sequence>
<evidence type="ECO:0000313" key="2">
    <source>
        <dbReference type="EMBL" id="MEX6689090.1"/>
    </source>
</evidence>
<keyword evidence="2" id="KW-0378">Hydrolase</keyword>
<dbReference type="PANTHER" id="PTHR43798">
    <property type="entry name" value="MONOACYLGLYCEROL LIPASE"/>
    <property type="match status" value="1"/>
</dbReference>
<dbReference type="Pfam" id="PF12697">
    <property type="entry name" value="Abhydrolase_6"/>
    <property type="match status" value="1"/>
</dbReference>
<dbReference type="Gene3D" id="3.40.50.1820">
    <property type="entry name" value="alpha/beta hydrolase"/>
    <property type="match status" value="1"/>
</dbReference>
<proteinExistence type="predicted"/>
<dbReference type="InterPro" id="IPR000073">
    <property type="entry name" value="AB_hydrolase_1"/>
</dbReference>
<accession>A0ABV3ZHP9</accession>
<feature type="domain" description="AB hydrolase-1" evidence="1">
    <location>
        <begin position="26"/>
        <end position="261"/>
    </location>
</feature>
<dbReference type="EMBL" id="JAULBC010000005">
    <property type="protein sequence ID" value="MEX6689090.1"/>
    <property type="molecule type" value="Genomic_DNA"/>
</dbReference>
<dbReference type="Proteomes" id="UP001560573">
    <property type="component" value="Unassembled WGS sequence"/>
</dbReference>
<gene>
    <name evidence="2" type="ORF">QTN47_16395</name>
</gene>
<dbReference type="RefSeq" id="WP_369330498.1">
    <property type="nucleotide sequence ID" value="NZ_JAULBC010000005.1"/>
</dbReference>
<reference evidence="2 3" key="1">
    <citation type="submission" date="2023-07" db="EMBL/GenBank/DDBJ databases">
        <authorList>
            <person name="Lian W.-H."/>
        </authorList>
    </citation>
    <scope>NUCLEOTIDE SEQUENCE [LARGE SCALE GENOMIC DNA]</scope>
    <source>
        <strain evidence="2 3">SYSU DXS3180</strain>
    </source>
</reference>
<evidence type="ECO:0000259" key="1">
    <source>
        <dbReference type="Pfam" id="PF12697"/>
    </source>
</evidence>
<dbReference type="InterPro" id="IPR000639">
    <property type="entry name" value="Epox_hydrolase-like"/>
</dbReference>
<name>A0ABV3ZHP9_9BACT</name>
<organism evidence="2 3">
    <name type="scientific">Danxiaibacter flavus</name>
    <dbReference type="NCBI Taxonomy" id="3049108"/>
    <lineage>
        <taxon>Bacteria</taxon>
        <taxon>Pseudomonadati</taxon>
        <taxon>Bacteroidota</taxon>
        <taxon>Chitinophagia</taxon>
        <taxon>Chitinophagales</taxon>
        <taxon>Chitinophagaceae</taxon>
        <taxon>Danxiaibacter</taxon>
    </lineage>
</organism>
<dbReference type="InterPro" id="IPR029058">
    <property type="entry name" value="AB_hydrolase_fold"/>
</dbReference>
<keyword evidence="3" id="KW-1185">Reference proteome</keyword>
<comment type="caution">
    <text evidence="2">The sequence shown here is derived from an EMBL/GenBank/DDBJ whole genome shotgun (WGS) entry which is preliminary data.</text>
</comment>